<dbReference type="InterPro" id="IPR005467">
    <property type="entry name" value="His_kinase_dom"/>
</dbReference>
<dbReference type="InterPro" id="IPR040868">
    <property type="entry name" value="DraK_HK_N"/>
</dbReference>
<name>A0ABT5GMC4_9MICO</name>
<comment type="catalytic activity">
    <reaction evidence="1">
        <text>ATP + protein L-histidine = ADP + protein N-phospho-L-histidine.</text>
        <dbReference type="EC" id="2.7.13.3"/>
    </reaction>
</comment>
<keyword evidence="5" id="KW-0597">Phosphoprotein</keyword>
<dbReference type="PROSITE" id="PS50109">
    <property type="entry name" value="HIS_KIN"/>
    <property type="match status" value="1"/>
</dbReference>
<evidence type="ECO:0000256" key="13">
    <source>
        <dbReference type="SAM" id="Phobius"/>
    </source>
</evidence>
<evidence type="ECO:0000256" key="12">
    <source>
        <dbReference type="ARBA" id="ARBA00023012"/>
    </source>
</evidence>
<organism evidence="16 17">
    <name type="scientific">Intrasporangium calvum</name>
    <dbReference type="NCBI Taxonomy" id="53358"/>
    <lineage>
        <taxon>Bacteria</taxon>
        <taxon>Bacillati</taxon>
        <taxon>Actinomycetota</taxon>
        <taxon>Actinomycetes</taxon>
        <taxon>Micrococcales</taxon>
        <taxon>Intrasporangiaceae</taxon>
        <taxon>Intrasporangium</taxon>
    </lineage>
</organism>
<dbReference type="EC" id="2.7.13.3" evidence="3"/>
<keyword evidence="17" id="KW-1185">Reference proteome</keyword>
<keyword evidence="7 13" id="KW-0812">Transmembrane</keyword>
<dbReference type="Pfam" id="PF02518">
    <property type="entry name" value="HATPase_c"/>
    <property type="match status" value="1"/>
</dbReference>
<dbReference type="SUPFAM" id="SSF47384">
    <property type="entry name" value="Homodimeric domain of signal transducing histidine kinase"/>
    <property type="match status" value="1"/>
</dbReference>
<dbReference type="Proteomes" id="UP001150259">
    <property type="component" value="Unassembled WGS sequence"/>
</dbReference>
<accession>A0ABT5GMC4</accession>
<proteinExistence type="predicted"/>
<feature type="transmembrane region" description="Helical" evidence="13">
    <location>
        <begin position="116"/>
        <end position="138"/>
    </location>
</feature>
<evidence type="ECO:0000256" key="10">
    <source>
        <dbReference type="ARBA" id="ARBA00022840"/>
    </source>
</evidence>
<evidence type="ECO:0000256" key="2">
    <source>
        <dbReference type="ARBA" id="ARBA00004651"/>
    </source>
</evidence>
<keyword evidence="9 16" id="KW-0418">Kinase</keyword>
<evidence type="ECO:0000256" key="9">
    <source>
        <dbReference type="ARBA" id="ARBA00022777"/>
    </source>
</evidence>
<dbReference type="PROSITE" id="PS50885">
    <property type="entry name" value="HAMP"/>
    <property type="match status" value="1"/>
</dbReference>
<dbReference type="SUPFAM" id="SSF55874">
    <property type="entry name" value="ATPase domain of HSP90 chaperone/DNA topoisomerase II/histidine kinase"/>
    <property type="match status" value="1"/>
</dbReference>
<feature type="domain" description="HAMP" evidence="15">
    <location>
        <begin position="139"/>
        <end position="192"/>
    </location>
</feature>
<dbReference type="InterPro" id="IPR036097">
    <property type="entry name" value="HisK_dim/P_sf"/>
</dbReference>
<evidence type="ECO:0000259" key="14">
    <source>
        <dbReference type="PROSITE" id="PS50109"/>
    </source>
</evidence>
<dbReference type="Pfam" id="PF00672">
    <property type="entry name" value="HAMP"/>
    <property type="match status" value="1"/>
</dbReference>
<comment type="subcellular location">
    <subcellularLocation>
        <location evidence="2">Cell membrane</location>
        <topology evidence="2">Multi-pass membrane protein</topology>
    </subcellularLocation>
</comment>
<dbReference type="CDD" id="cd00082">
    <property type="entry name" value="HisKA"/>
    <property type="match status" value="1"/>
</dbReference>
<evidence type="ECO:0000256" key="4">
    <source>
        <dbReference type="ARBA" id="ARBA00022475"/>
    </source>
</evidence>
<dbReference type="Gene3D" id="1.10.287.130">
    <property type="match status" value="1"/>
</dbReference>
<evidence type="ECO:0000256" key="11">
    <source>
        <dbReference type="ARBA" id="ARBA00022989"/>
    </source>
</evidence>
<keyword evidence="13" id="KW-0472">Membrane</keyword>
<dbReference type="PANTHER" id="PTHR44936:SF9">
    <property type="entry name" value="SENSOR PROTEIN CREC"/>
    <property type="match status" value="1"/>
</dbReference>
<evidence type="ECO:0000256" key="3">
    <source>
        <dbReference type="ARBA" id="ARBA00012438"/>
    </source>
</evidence>
<gene>
    <name evidence="16" type="ORF">OO014_19110</name>
</gene>
<dbReference type="InterPro" id="IPR003661">
    <property type="entry name" value="HisK_dim/P_dom"/>
</dbReference>
<evidence type="ECO:0000256" key="8">
    <source>
        <dbReference type="ARBA" id="ARBA00022741"/>
    </source>
</evidence>
<dbReference type="Gene3D" id="3.30.565.10">
    <property type="entry name" value="Histidine kinase-like ATPase, C-terminal domain"/>
    <property type="match status" value="1"/>
</dbReference>
<evidence type="ECO:0000313" key="16">
    <source>
        <dbReference type="EMBL" id="MDC5699364.1"/>
    </source>
</evidence>
<dbReference type="GO" id="GO:0016301">
    <property type="term" value="F:kinase activity"/>
    <property type="evidence" value="ECO:0007669"/>
    <property type="project" value="UniProtKB-KW"/>
</dbReference>
<dbReference type="InterPro" id="IPR003660">
    <property type="entry name" value="HAMP_dom"/>
</dbReference>
<dbReference type="InterPro" id="IPR036890">
    <property type="entry name" value="HATPase_C_sf"/>
</dbReference>
<dbReference type="Gene3D" id="6.10.340.10">
    <property type="match status" value="1"/>
</dbReference>
<keyword evidence="11 13" id="KW-1133">Transmembrane helix</keyword>
<evidence type="ECO:0000256" key="6">
    <source>
        <dbReference type="ARBA" id="ARBA00022679"/>
    </source>
</evidence>
<dbReference type="RefSeq" id="WP_272463917.1">
    <property type="nucleotide sequence ID" value="NZ_JAPFQL010000146.1"/>
</dbReference>
<dbReference type="PANTHER" id="PTHR44936">
    <property type="entry name" value="SENSOR PROTEIN CREC"/>
    <property type="match status" value="1"/>
</dbReference>
<keyword evidence="4" id="KW-1003">Cell membrane</keyword>
<protein>
    <recommendedName>
        <fullName evidence="3">histidine kinase</fullName>
        <ecNumber evidence="3">2.7.13.3</ecNumber>
    </recommendedName>
</protein>
<dbReference type="SMART" id="SM00387">
    <property type="entry name" value="HATPase_c"/>
    <property type="match status" value="1"/>
</dbReference>
<evidence type="ECO:0000256" key="7">
    <source>
        <dbReference type="ARBA" id="ARBA00022692"/>
    </source>
</evidence>
<keyword evidence="6" id="KW-0808">Transferase</keyword>
<keyword evidence="8" id="KW-0547">Nucleotide-binding</keyword>
<reference evidence="16 17" key="1">
    <citation type="submission" date="2022-11" db="EMBL/GenBank/DDBJ databases">
        <title>Anaerobic phenanthrene biodegradation by a DNRA strain PheN6.</title>
        <authorList>
            <person name="Zhang Z."/>
        </authorList>
    </citation>
    <scope>NUCLEOTIDE SEQUENCE [LARGE SCALE GENOMIC DNA]</scope>
    <source>
        <strain evidence="16 17">PheN6</strain>
    </source>
</reference>
<feature type="domain" description="Histidine kinase" evidence="14">
    <location>
        <begin position="200"/>
        <end position="399"/>
    </location>
</feature>
<evidence type="ECO:0000256" key="1">
    <source>
        <dbReference type="ARBA" id="ARBA00000085"/>
    </source>
</evidence>
<dbReference type="InterPro" id="IPR003594">
    <property type="entry name" value="HATPase_dom"/>
</dbReference>
<evidence type="ECO:0000313" key="17">
    <source>
        <dbReference type="Proteomes" id="UP001150259"/>
    </source>
</evidence>
<keyword evidence="12" id="KW-0902">Two-component regulatory system</keyword>
<evidence type="ECO:0000256" key="5">
    <source>
        <dbReference type="ARBA" id="ARBA00022553"/>
    </source>
</evidence>
<dbReference type="InterPro" id="IPR050980">
    <property type="entry name" value="2C_sensor_his_kinase"/>
</dbReference>
<sequence length="402" mass="42726">MTVAVIALYGVPRAYLLADLVHQQETRKIERSVALLAVLVETRAQDRAPVTADFLEPLLNDAEGIRYVGPDGVVVSVGAQPERTDDIVQTRALAGGGSLTLARSGALVDQRVSEALLPLVLLGLALVAMSALAGFWMARRMARPFQQLAAAASDLGRGRFDEVAVPHYGVPEAEQIGSAIRSSAEQLDMLVRREREFAVNASHQLRTPVTALRLELEDLAEWPETAPSVAAELRQALSELDRLSAAVTDLLGMARGVRQSGATEADLVVLVDKAIERWTSGVTARGRRLERIGADTLTIRTSPGTVTQILDVLVENACDHGSGRITVQVGETSTHVFVRVADEGTARLGPEVFQRGVSGDGGTGVGLSLARQLAAGEGGRLDLESLATTSFVLRLPKGPGSR</sequence>
<dbReference type="Pfam" id="PF00512">
    <property type="entry name" value="HisKA"/>
    <property type="match status" value="1"/>
</dbReference>
<dbReference type="EMBL" id="JAPFQL010000146">
    <property type="protein sequence ID" value="MDC5699364.1"/>
    <property type="molecule type" value="Genomic_DNA"/>
</dbReference>
<keyword evidence="10" id="KW-0067">ATP-binding</keyword>
<dbReference type="SMART" id="SM00388">
    <property type="entry name" value="HisKA"/>
    <property type="match status" value="1"/>
</dbReference>
<dbReference type="Pfam" id="PF18092">
    <property type="entry name" value="DraK_HK_N"/>
    <property type="match status" value="1"/>
</dbReference>
<evidence type="ECO:0000259" key="15">
    <source>
        <dbReference type="PROSITE" id="PS50885"/>
    </source>
</evidence>
<comment type="caution">
    <text evidence="16">The sequence shown here is derived from an EMBL/GenBank/DDBJ whole genome shotgun (WGS) entry which is preliminary data.</text>
</comment>